<name>A0ACC2HYI1_9PLEO</name>
<evidence type="ECO:0000313" key="1">
    <source>
        <dbReference type="EMBL" id="KAJ8107566.1"/>
    </source>
</evidence>
<organism evidence="1 2">
    <name type="scientific">Boeremia exigua</name>
    <dbReference type="NCBI Taxonomy" id="749465"/>
    <lineage>
        <taxon>Eukaryota</taxon>
        <taxon>Fungi</taxon>
        <taxon>Dikarya</taxon>
        <taxon>Ascomycota</taxon>
        <taxon>Pezizomycotina</taxon>
        <taxon>Dothideomycetes</taxon>
        <taxon>Pleosporomycetidae</taxon>
        <taxon>Pleosporales</taxon>
        <taxon>Pleosporineae</taxon>
        <taxon>Didymellaceae</taxon>
        <taxon>Boeremia</taxon>
    </lineage>
</organism>
<dbReference type="EMBL" id="JAPHNI010000901">
    <property type="protein sequence ID" value="KAJ8107566.1"/>
    <property type="molecule type" value="Genomic_DNA"/>
</dbReference>
<evidence type="ECO:0000313" key="2">
    <source>
        <dbReference type="Proteomes" id="UP001153331"/>
    </source>
</evidence>
<gene>
    <name evidence="1" type="ORF">OPT61_g8777</name>
</gene>
<sequence>MRLDVKVRQRPPGTPTATHSDTEAALCALRESQSFEDFHPTEPWILTTLYSGHVHIWSYITQSIVKTFELTDVPVRAGRFVARKNWIVAGSDDFQMRVYNYNTSEKVTSFEAHPDYIRAIAVHPTQPFVLTASDDMTIKLWDWEKGWKCVQEFAGHQHYVMGIAINPKDPNTFASACLDRTVKIWSLGSSTPNFTLEAHETKGVNFVDYYPQSDKPYLLTTSDDRTVKVWDYTTKALIATLEGHTSNVSFAVYHPELPVIISGSEDGTIKIWHSSTYRLEQSLNYGLERSWCVASQKSKNGIALGFDDGAVVISMGREEPAVSMDAGGKILWAKHNDILAATIKGSDQLKDAERLTLPSKDLGSTEIYPQSLLHSPNGRFVAVCGDGEYIIYTALALRNQAFGSALDFCWASKEHDKDYAIRESATSVKIFRNFKERSVLNVGFSADGLSGGVLLGVKGQGGIGFYDWDSGALVRRIEVEPKSVFWSESGELVTLATEDTYYVLRFSRENYLEAVQNGEIDEDGAESAFEVICDINESVRTGCWVGDCFIYTNSTNRLNYLVGDQTYTISHFDSPHYVLGYLARDSRIYVADKDVNVVSFALSLAVVEYQTLILRGELEAAEETLPSVPKDQNNKIARFLEGQGYKEMALKVATDPEHRFDLALSLGDLEQATEIAREQDTEHKWKTVGDAALTGWNIQLAQECFVKAKDLGSLLLLYSATSDESGLRELASLAETATANNVAFSALWQIGDLQGCMDLLIKTGRHAEAVLFSQTYKPSATAGLVKQWKAGLEKENKSRVAKLIGVPPQDGEGDEDMFPEWDEYLRMEREGGVVEDLLVQDDEVDAEAEEEVAEAAEAVEEDDDDEEEDEEEEEASK</sequence>
<comment type="caution">
    <text evidence="1">The sequence shown here is derived from an EMBL/GenBank/DDBJ whole genome shotgun (WGS) entry which is preliminary data.</text>
</comment>
<keyword evidence="2" id="KW-1185">Reference proteome</keyword>
<protein>
    <submittedName>
        <fullName evidence="1">Uncharacterized protein</fullName>
    </submittedName>
</protein>
<proteinExistence type="predicted"/>
<dbReference type="Proteomes" id="UP001153331">
    <property type="component" value="Unassembled WGS sequence"/>
</dbReference>
<accession>A0ACC2HYI1</accession>
<reference evidence="1" key="1">
    <citation type="submission" date="2022-11" db="EMBL/GenBank/DDBJ databases">
        <title>Genome Sequence of Boeremia exigua.</title>
        <authorList>
            <person name="Buettner E."/>
        </authorList>
    </citation>
    <scope>NUCLEOTIDE SEQUENCE</scope>
    <source>
        <strain evidence="1">CU02</strain>
    </source>
</reference>